<dbReference type="Pfam" id="PF00078">
    <property type="entry name" value="RVT_1"/>
    <property type="match status" value="1"/>
</dbReference>
<name>A0A164HAB1_9CRUS</name>
<keyword evidence="3" id="KW-1185">Reference proteome</keyword>
<dbReference type="STRING" id="35525.A0A164HAB1"/>
<dbReference type="Proteomes" id="UP000076858">
    <property type="component" value="Unassembled WGS sequence"/>
</dbReference>
<dbReference type="SUPFAM" id="SSF56672">
    <property type="entry name" value="DNA/RNA polymerases"/>
    <property type="match status" value="1"/>
</dbReference>
<dbReference type="AlphaFoldDB" id="A0A164HAB1"/>
<dbReference type="GO" id="GO:0071897">
    <property type="term" value="P:DNA biosynthetic process"/>
    <property type="evidence" value="ECO:0007669"/>
    <property type="project" value="UniProtKB-ARBA"/>
</dbReference>
<evidence type="ECO:0000259" key="1">
    <source>
        <dbReference type="PROSITE" id="PS50878"/>
    </source>
</evidence>
<sequence length="294" mass="33593">HKQGIEEGTVLGIIEPVTEIKEGDTPDWLRIKADRQRKDPRSVSGIWRLFFVGRRPTRTVYGSRAYYRHRGSKTNSIINRIIIEAQCKEMEKTGVIEPSNCPCGAAVVLVRKKDGTWRFCVDYRRLNAVTIRDVYPLPRIEETLARLEGAEFFSIMDLQSGYWQVPIKESDRPKTAFVTADGLYQFKVMAMRLCSAPGTFQRMMDLVLSGLRWTTCLVYLDDIVAYSRSLDEHVQGLRGVLGRLRGANLKVKVEKLQAVRDFPYPPVDGSIASKVKNIRAFLGMCSYYRRFIDG</sequence>
<dbReference type="InterPro" id="IPR043128">
    <property type="entry name" value="Rev_trsase/Diguanyl_cyclase"/>
</dbReference>
<feature type="non-terminal residue" evidence="2">
    <location>
        <position position="1"/>
    </location>
</feature>
<dbReference type="PROSITE" id="PS50878">
    <property type="entry name" value="RT_POL"/>
    <property type="match status" value="1"/>
</dbReference>
<feature type="non-terminal residue" evidence="2">
    <location>
        <position position="294"/>
    </location>
</feature>
<dbReference type="InterPro" id="IPR053134">
    <property type="entry name" value="RNA-dir_DNA_polymerase"/>
</dbReference>
<proteinExistence type="predicted"/>
<dbReference type="CDD" id="cd01647">
    <property type="entry name" value="RT_LTR"/>
    <property type="match status" value="1"/>
</dbReference>
<protein>
    <recommendedName>
        <fullName evidence="1">Reverse transcriptase domain-containing protein</fullName>
    </recommendedName>
</protein>
<dbReference type="PANTHER" id="PTHR24559">
    <property type="entry name" value="TRANSPOSON TY3-I GAG-POL POLYPROTEIN"/>
    <property type="match status" value="1"/>
</dbReference>
<dbReference type="PANTHER" id="PTHR24559:SF444">
    <property type="entry name" value="REVERSE TRANSCRIPTASE DOMAIN-CONTAINING PROTEIN"/>
    <property type="match status" value="1"/>
</dbReference>
<gene>
    <name evidence="2" type="ORF">APZ42_004039</name>
</gene>
<dbReference type="InterPro" id="IPR000477">
    <property type="entry name" value="RT_dom"/>
</dbReference>
<dbReference type="InterPro" id="IPR043502">
    <property type="entry name" value="DNA/RNA_pol_sf"/>
</dbReference>
<feature type="domain" description="Reverse transcriptase" evidence="1">
    <location>
        <begin position="91"/>
        <end position="286"/>
    </location>
</feature>
<dbReference type="Gene3D" id="3.10.10.10">
    <property type="entry name" value="HIV Type 1 Reverse Transcriptase, subunit A, domain 1"/>
    <property type="match status" value="1"/>
</dbReference>
<evidence type="ECO:0000313" key="2">
    <source>
        <dbReference type="EMBL" id="KZR99904.1"/>
    </source>
</evidence>
<evidence type="ECO:0000313" key="3">
    <source>
        <dbReference type="Proteomes" id="UP000076858"/>
    </source>
</evidence>
<dbReference type="EMBL" id="LRGB01012297">
    <property type="protein sequence ID" value="KZR99904.1"/>
    <property type="molecule type" value="Genomic_DNA"/>
</dbReference>
<organism evidence="2 3">
    <name type="scientific">Daphnia magna</name>
    <dbReference type="NCBI Taxonomy" id="35525"/>
    <lineage>
        <taxon>Eukaryota</taxon>
        <taxon>Metazoa</taxon>
        <taxon>Ecdysozoa</taxon>
        <taxon>Arthropoda</taxon>
        <taxon>Crustacea</taxon>
        <taxon>Branchiopoda</taxon>
        <taxon>Diplostraca</taxon>
        <taxon>Cladocera</taxon>
        <taxon>Anomopoda</taxon>
        <taxon>Daphniidae</taxon>
        <taxon>Daphnia</taxon>
    </lineage>
</organism>
<comment type="caution">
    <text evidence="2">The sequence shown here is derived from an EMBL/GenBank/DDBJ whole genome shotgun (WGS) entry which is preliminary data.</text>
</comment>
<reference evidence="2 3" key="1">
    <citation type="submission" date="2016-03" db="EMBL/GenBank/DDBJ databases">
        <title>EvidentialGene: Evidence-directed Construction of Genes on Genomes.</title>
        <authorList>
            <person name="Gilbert D.G."/>
            <person name="Choi J.-H."/>
            <person name="Mockaitis K."/>
            <person name="Colbourne J."/>
            <person name="Pfrender M."/>
        </authorList>
    </citation>
    <scope>NUCLEOTIDE SEQUENCE [LARGE SCALE GENOMIC DNA]</scope>
    <source>
        <strain evidence="2 3">Xinb3</strain>
        <tissue evidence="2">Complete organism</tissue>
    </source>
</reference>
<dbReference type="Gene3D" id="3.30.70.270">
    <property type="match status" value="2"/>
</dbReference>
<accession>A0A164HAB1</accession>